<dbReference type="InterPro" id="IPR029063">
    <property type="entry name" value="SAM-dependent_MTases_sf"/>
</dbReference>
<dbReference type="GO" id="GO:0032259">
    <property type="term" value="P:methylation"/>
    <property type="evidence" value="ECO:0007669"/>
    <property type="project" value="UniProtKB-KW"/>
</dbReference>
<keyword evidence="6" id="KW-1185">Reference proteome</keyword>
<evidence type="ECO:0000313" key="5">
    <source>
        <dbReference type="EMBL" id="KAK1749458.1"/>
    </source>
</evidence>
<proteinExistence type="inferred from homology"/>
<evidence type="ECO:0000256" key="3">
    <source>
        <dbReference type="ARBA" id="ARBA00022679"/>
    </source>
</evidence>
<accession>A0AAJ0F3J8</accession>
<dbReference type="InterPro" id="IPR013216">
    <property type="entry name" value="Methyltransf_11"/>
</dbReference>
<reference evidence="5" key="1">
    <citation type="submission" date="2023-06" db="EMBL/GenBank/DDBJ databases">
        <title>Genome-scale phylogeny and comparative genomics of the fungal order Sordariales.</title>
        <authorList>
            <consortium name="Lawrence Berkeley National Laboratory"/>
            <person name="Hensen N."/>
            <person name="Bonometti L."/>
            <person name="Westerberg I."/>
            <person name="Brannstrom I.O."/>
            <person name="Guillou S."/>
            <person name="Cros-Aarteil S."/>
            <person name="Calhoun S."/>
            <person name="Haridas S."/>
            <person name="Kuo A."/>
            <person name="Mondo S."/>
            <person name="Pangilinan J."/>
            <person name="Riley R."/>
            <person name="Labutti K."/>
            <person name="Andreopoulos B."/>
            <person name="Lipzen A."/>
            <person name="Chen C."/>
            <person name="Yanf M."/>
            <person name="Daum C."/>
            <person name="Ng V."/>
            <person name="Clum A."/>
            <person name="Steindorff A."/>
            <person name="Ohm R."/>
            <person name="Martin F."/>
            <person name="Silar P."/>
            <person name="Natvig D."/>
            <person name="Lalanne C."/>
            <person name="Gautier V."/>
            <person name="Ament-Velasquez S.L."/>
            <person name="Kruys A."/>
            <person name="Hutchinson M.I."/>
            <person name="Powell A.J."/>
            <person name="Barry K."/>
            <person name="Miller A.N."/>
            <person name="Grigoriev I.V."/>
            <person name="Debuchy R."/>
            <person name="Gladieux P."/>
            <person name="Thoren M.H."/>
            <person name="Johannesson H."/>
        </authorList>
    </citation>
    <scope>NUCLEOTIDE SEQUENCE</scope>
    <source>
        <strain evidence="5">PSN4</strain>
    </source>
</reference>
<dbReference type="PANTHER" id="PTHR12176">
    <property type="entry name" value="SAM-DEPENDENT METHYLTRANSFERASE SUPERFAMILY PROTEIN"/>
    <property type="match status" value="1"/>
</dbReference>
<dbReference type="AlphaFoldDB" id="A0AAJ0F3J8"/>
<dbReference type="PANTHER" id="PTHR12176:SF80">
    <property type="entry name" value="EEF1A LYSINE METHYLTRANSFERASE 4"/>
    <property type="match status" value="1"/>
</dbReference>
<keyword evidence="2 5" id="KW-0489">Methyltransferase</keyword>
<comment type="caution">
    <text evidence="5">The sequence shown here is derived from an EMBL/GenBank/DDBJ whole genome shotgun (WGS) entry which is preliminary data.</text>
</comment>
<protein>
    <submittedName>
        <fullName evidence="5">S-adenosyl-L-methionine-dependent methyltransferase</fullName>
    </submittedName>
</protein>
<dbReference type="EMBL" id="MU839858">
    <property type="protein sequence ID" value="KAK1749458.1"/>
    <property type="molecule type" value="Genomic_DNA"/>
</dbReference>
<feature type="domain" description="Methyltransferase type 11" evidence="4">
    <location>
        <begin position="61"/>
        <end position="168"/>
    </location>
</feature>
<dbReference type="SUPFAM" id="SSF53335">
    <property type="entry name" value="S-adenosyl-L-methionine-dependent methyltransferases"/>
    <property type="match status" value="1"/>
</dbReference>
<keyword evidence="3" id="KW-0808">Transferase</keyword>
<gene>
    <name evidence="5" type="ORF">QBC47DRAFT_395819</name>
</gene>
<dbReference type="Gene3D" id="3.40.50.150">
    <property type="entry name" value="Vaccinia Virus protein VP39"/>
    <property type="match status" value="1"/>
</dbReference>
<dbReference type="GO" id="GO:0008757">
    <property type="term" value="F:S-adenosylmethionine-dependent methyltransferase activity"/>
    <property type="evidence" value="ECO:0007669"/>
    <property type="project" value="InterPro"/>
</dbReference>
<dbReference type="CDD" id="cd02440">
    <property type="entry name" value="AdoMet_MTases"/>
    <property type="match status" value="1"/>
</dbReference>
<name>A0AAJ0F3J8_9PEZI</name>
<comment type="similarity">
    <text evidence="1">Belongs to the methyltransferase superfamily.</text>
</comment>
<sequence length="223" mass="25265">MGSPGDQALSHASYWDARYSQSDGTGPTHEWFRSFSALESFFESNFFSIVGFAPQDNPLILHLGSGDSTIPVELANRGYGRQICVDFSSTVVAIMKDQHAKHGIDWRLMDVRDMQGIDDASVDVAFDKSTLDAMIHGSPWSPPQEVKDNTSSYLREVHRVLKDSGRFIYVTFRQPHFMRPLLNPDGLWDVEMQTISDRGSFDYYAYLIRKKSNEGETIQKPES</sequence>
<dbReference type="InterPro" id="IPR051419">
    <property type="entry name" value="Lys/N-term_MeTrsfase_sf"/>
</dbReference>
<organism evidence="5 6">
    <name type="scientific">Echria macrotheca</name>
    <dbReference type="NCBI Taxonomy" id="438768"/>
    <lineage>
        <taxon>Eukaryota</taxon>
        <taxon>Fungi</taxon>
        <taxon>Dikarya</taxon>
        <taxon>Ascomycota</taxon>
        <taxon>Pezizomycotina</taxon>
        <taxon>Sordariomycetes</taxon>
        <taxon>Sordariomycetidae</taxon>
        <taxon>Sordariales</taxon>
        <taxon>Schizotheciaceae</taxon>
        <taxon>Echria</taxon>
    </lineage>
</organism>
<evidence type="ECO:0000256" key="2">
    <source>
        <dbReference type="ARBA" id="ARBA00022603"/>
    </source>
</evidence>
<evidence type="ECO:0000313" key="6">
    <source>
        <dbReference type="Proteomes" id="UP001239445"/>
    </source>
</evidence>
<dbReference type="Proteomes" id="UP001239445">
    <property type="component" value="Unassembled WGS sequence"/>
</dbReference>
<evidence type="ECO:0000256" key="1">
    <source>
        <dbReference type="ARBA" id="ARBA00008361"/>
    </source>
</evidence>
<dbReference type="Pfam" id="PF08241">
    <property type="entry name" value="Methyltransf_11"/>
    <property type="match status" value="1"/>
</dbReference>
<evidence type="ECO:0000259" key="4">
    <source>
        <dbReference type="Pfam" id="PF08241"/>
    </source>
</evidence>